<evidence type="ECO:0000313" key="3">
    <source>
        <dbReference type="EMBL" id="KAK8222763.1"/>
    </source>
</evidence>
<feature type="domain" description="Phytase-like" evidence="2">
    <location>
        <begin position="31"/>
        <end position="243"/>
    </location>
</feature>
<dbReference type="InterPro" id="IPR027372">
    <property type="entry name" value="Phytase-like_dom"/>
</dbReference>
<feature type="region of interest" description="Disordered" evidence="1">
    <location>
        <begin position="241"/>
        <end position="270"/>
    </location>
</feature>
<evidence type="ECO:0000259" key="2">
    <source>
        <dbReference type="Pfam" id="PF13449"/>
    </source>
</evidence>
<dbReference type="Proteomes" id="UP001492380">
    <property type="component" value="Unassembled WGS sequence"/>
</dbReference>
<proteinExistence type="predicted"/>
<feature type="compositionally biased region" description="Basic and acidic residues" evidence="1">
    <location>
        <begin position="249"/>
        <end position="270"/>
    </location>
</feature>
<name>A0ABR1Y902_9PEZI</name>
<accession>A0ABR1Y902</accession>
<reference evidence="3 4" key="1">
    <citation type="submission" date="2024-04" db="EMBL/GenBank/DDBJ databases">
        <title>Phyllosticta paracitricarpa is synonymous to the EU quarantine fungus P. citricarpa based on phylogenomic analyses.</title>
        <authorList>
            <consortium name="Lawrence Berkeley National Laboratory"/>
            <person name="Van Ingen-Buijs V.A."/>
            <person name="Van Westerhoven A.C."/>
            <person name="Haridas S."/>
            <person name="Skiadas P."/>
            <person name="Martin F."/>
            <person name="Groenewald J.Z."/>
            <person name="Crous P.W."/>
            <person name="Seidl M.F."/>
        </authorList>
    </citation>
    <scope>NUCLEOTIDE SEQUENCE [LARGE SCALE GENOMIC DNA]</scope>
    <source>
        <strain evidence="3 4">CBS 123374</strain>
    </source>
</reference>
<organism evidence="3 4">
    <name type="scientific">Phyllosticta capitalensis</name>
    <dbReference type="NCBI Taxonomy" id="121624"/>
    <lineage>
        <taxon>Eukaryota</taxon>
        <taxon>Fungi</taxon>
        <taxon>Dikarya</taxon>
        <taxon>Ascomycota</taxon>
        <taxon>Pezizomycotina</taxon>
        <taxon>Dothideomycetes</taxon>
        <taxon>Dothideomycetes incertae sedis</taxon>
        <taxon>Botryosphaeriales</taxon>
        <taxon>Phyllostictaceae</taxon>
        <taxon>Phyllosticta</taxon>
    </lineage>
</organism>
<dbReference type="Pfam" id="PF13449">
    <property type="entry name" value="Phytase-like"/>
    <property type="match status" value="1"/>
</dbReference>
<feature type="compositionally biased region" description="Low complexity" evidence="1">
    <location>
        <begin position="26"/>
        <end position="35"/>
    </location>
</feature>
<evidence type="ECO:0000256" key="1">
    <source>
        <dbReference type="SAM" id="MobiDB-lite"/>
    </source>
</evidence>
<feature type="region of interest" description="Disordered" evidence="1">
    <location>
        <begin position="26"/>
        <end position="50"/>
    </location>
</feature>
<comment type="caution">
    <text evidence="3">The sequence shown here is derived from an EMBL/GenBank/DDBJ whole genome shotgun (WGS) entry which is preliminary data.</text>
</comment>
<keyword evidence="4" id="KW-1185">Reference proteome</keyword>
<sequence>MLEAIRPPDAYIPTRNGSESFSAASPPIFAPSALPHPTDPTAGRSNNQGFEGLTLSPSGRILSALLQSALVQDGGASKSTARHARLVQYDVSVSPPLLIAEYVVALPLYDNADGKERVAAQSAILALSATQFLVLARDSGAGRAQAASRSRYRQLDVFDVGDATNILDLPDANDVDAAGGAVAPHKGKLRGDVQAALYCPWLDFNVESELARFGLRNGRGDDAGLLDEKWEGVVVLPVLEGARTQSEPAEAKPEPEPEDGKPEPDNEKGVDEEGEYYILAVSDNDFITQDGHMGFGGFRYADASGADVDTQALVFRVGLPEQDCGE</sequence>
<protein>
    <submittedName>
        <fullName evidence="3">Esterase-like activity of phytase-domain-containing protein</fullName>
    </submittedName>
</protein>
<dbReference type="PANTHER" id="PTHR37957">
    <property type="entry name" value="BLR7070 PROTEIN"/>
    <property type="match status" value="1"/>
</dbReference>
<dbReference type="PANTHER" id="PTHR37957:SF1">
    <property type="entry name" value="PHYTASE-LIKE DOMAIN-CONTAINING PROTEIN"/>
    <property type="match status" value="1"/>
</dbReference>
<evidence type="ECO:0000313" key="4">
    <source>
        <dbReference type="Proteomes" id="UP001492380"/>
    </source>
</evidence>
<gene>
    <name evidence="3" type="ORF">HDK90DRAFT_500320</name>
</gene>
<dbReference type="EMBL" id="JBBWRZ010000015">
    <property type="protein sequence ID" value="KAK8222763.1"/>
    <property type="molecule type" value="Genomic_DNA"/>
</dbReference>